<feature type="binding site" description="axial binding residue" evidence="5">
    <location>
        <position position="451"/>
    </location>
    <ligand>
        <name>heme</name>
        <dbReference type="ChEBI" id="CHEBI:30413"/>
    </ligand>
    <ligandPart>
        <name>Fe</name>
        <dbReference type="ChEBI" id="CHEBI:18248"/>
    </ligandPart>
</feature>
<dbReference type="GO" id="GO:0008395">
    <property type="term" value="F:steroid hydroxylase activity"/>
    <property type="evidence" value="ECO:0007669"/>
    <property type="project" value="TreeGrafter"/>
</dbReference>
<dbReference type="Pfam" id="PF00067">
    <property type="entry name" value="p450"/>
    <property type="match status" value="1"/>
</dbReference>
<keyword evidence="2 5" id="KW-0349">Heme</keyword>
<dbReference type="Gene3D" id="1.10.630.10">
    <property type="entry name" value="Cytochrome P450"/>
    <property type="match status" value="1"/>
</dbReference>
<comment type="similarity">
    <text evidence="1">Belongs to the cytochrome P450 family.</text>
</comment>
<dbReference type="InterPro" id="IPR002401">
    <property type="entry name" value="Cyt_P450_E_grp-I"/>
</dbReference>
<feature type="transmembrane region" description="Helical" evidence="6">
    <location>
        <begin position="16"/>
        <end position="34"/>
    </location>
</feature>
<dbReference type="InterPro" id="IPR001128">
    <property type="entry name" value="Cyt_P450"/>
</dbReference>
<evidence type="ECO:0000256" key="1">
    <source>
        <dbReference type="ARBA" id="ARBA00010617"/>
    </source>
</evidence>
<evidence type="ECO:0000256" key="6">
    <source>
        <dbReference type="SAM" id="Phobius"/>
    </source>
</evidence>
<dbReference type="OrthoDB" id="1470350at2759"/>
<evidence type="ECO:0000256" key="4">
    <source>
        <dbReference type="ARBA" id="ARBA00023004"/>
    </source>
</evidence>
<dbReference type="SUPFAM" id="SSF48264">
    <property type="entry name" value="Cytochrome P450"/>
    <property type="match status" value="1"/>
</dbReference>
<dbReference type="GO" id="GO:0020037">
    <property type="term" value="F:heme binding"/>
    <property type="evidence" value="ECO:0007669"/>
    <property type="project" value="InterPro"/>
</dbReference>
<reference evidence="7" key="1">
    <citation type="submission" date="2021-03" db="EMBL/GenBank/DDBJ databases">
        <authorList>
            <person name="Tagirdzhanova G."/>
        </authorList>
    </citation>
    <scope>NUCLEOTIDE SEQUENCE</scope>
</reference>
<dbReference type="PANTHER" id="PTHR24304">
    <property type="entry name" value="CYTOCHROME P450 FAMILY 7"/>
    <property type="match status" value="1"/>
</dbReference>
<keyword evidence="4 5" id="KW-0408">Iron</keyword>
<dbReference type="CDD" id="cd11040">
    <property type="entry name" value="CYP7_CYP8-like"/>
    <property type="match status" value="1"/>
</dbReference>
<keyword evidence="6" id="KW-0472">Membrane</keyword>
<evidence type="ECO:0008006" key="9">
    <source>
        <dbReference type="Google" id="ProtNLM"/>
    </source>
</evidence>
<dbReference type="GO" id="GO:0016705">
    <property type="term" value="F:oxidoreductase activity, acting on paired donors, with incorporation or reduction of molecular oxygen"/>
    <property type="evidence" value="ECO:0007669"/>
    <property type="project" value="InterPro"/>
</dbReference>
<keyword evidence="6" id="KW-1133">Transmembrane helix</keyword>
<evidence type="ECO:0000313" key="7">
    <source>
        <dbReference type="EMBL" id="CAF9932752.1"/>
    </source>
</evidence>
<evidence type="ECO:0000256" key="2">
    <source>
        <dbReference type="ARBA" id="ARBA00022617"/>
    </source>
</evidence>
<evidence type="ECO:0000256" key="3">
    <source>
        <dbReference type="ARBA" id="ARBA00022723"/>
    </source>
</evidence>
<gene>
    <name evidence="7" type="ORF">GOMPHAMPRED_006657</name>
</gene>
<dbReference type="InterPro" id="IPR036396">
    <property type="entry name" value="Cyt_P450_sf"/>
</dbReference>
<dbReference type="Proteomes" id="UP000664169">
    <property type="component" value="Unassembled WGS sequence"/>
</dbReference>
<proteinExistence type="inferred from homology"/>
<dbReference type="GO" id="GO:0005506">
    <property type="term" value="F:iron ion binding"/>
    <property type="evidence" value="ECO:0007669"/>
    <property type="project" value="InterPro"/>
</dbReference>
<evidence type="ECO:0000313" key="8">
    <source>
        <dbReference type="Proteomes" id="UP000664169"/>
    </source>
</evidence>
<comment type="caution">
    <text evidence="7">The sequence shown here is derived from an EMBL/GenBank/DDBJ whole genome shotgun (WGS) entry which is preliminary data.</text>
</comment>
<comment type="cofactor">
    <cofactor evidence="5">
        <name>heme</name>
        <dbReference type="ChEBI" id="CHEBI:30413"/>
    </cofactor>
</comment>
<organism evidence="7 8">
    <name type="scientific">Gomphillus americanus</name>
    <dbReference type="NCBI Taxonomy" id="1940652"/>
    <lineage>
        <taxon>Eukaryota</taxon>
        <taxon>Fungi</taxon>
        <taxon>Dikarya</taxon>
        <taxon>Ascomycota</taxon>
        <taxon>Pezizomycotina</taxon>
        <taxon>Lecanoromycetes</taxon>
        <taxon>OSLEUM clade</taxon>
        <taxon>Ostropomycetidae</taxon>
        <taxon>Ostropales</taxon>
        <taxon>Graphidaceae</taxon>
        <taxon>Gomphilloideae</taxon>
        <taxon>Gomphillus</taxon>
    </lineage>
</organism>
<name>A0A8H3ILU1_9LECA</name>
<keyword evidence="8" id="KW-1185">Reference proteome</keyword>
<dbReference type="InterPro" id="IPR050529">
    <property type="entry name" value="CYP450_sterol_14alpha_dmase"/>
</dbReference>
<sequence>MALLYLSERLESIRSPFPLTVIIFVASYILWRLWTFTISPALQPKEPILIPYLVPGWGHAGWLYRDQIGLFKYGSAYAGTHPFALYAAGRTIYVMSNLADINAMYKSGPSISFEESNRQFFIQQQGMSKAGDELMYTEGHQGPFPNPHSKSMGALVHDVIRANLESSAELDNLADVFQTHLARQMRTIPKQCIVGSSEEWTDVSLMKLCQWTVLPAGSDTFYGPKLQDLCEENFTQTFITFDDNVSKMLQGLPKFMAKECFRCRKLLLDAVKKYNDTPQEQRGQSSKLAKQFEGEMRAAGIVDDDLAINVFFSNWLFNVNTFKLAFWMLSWITADATLHSSILTELDSVCKSDYPAVTDLLNSCPTLNAVFDETQRLTVAALSSRVVCEDTDINGWTFRAGGLILVSYRSLHFQKPVFGENIDEFDHTRFLHKTLNRDKNFKPFGGGPTLCTGRFLARREVLIFVAMLLTDWSMVRQSKEMPELELLKPSLGTVSPKQGHEVIMRLRRRQHRSKGNQ</sequence>
<accession>A0A8H3ILU1</accession>
<keyword evidence="3 5" id="KW-0479">Metal-binding</keyword>
<dbReference type="EMBL" id="CAJPDQ010000047">
    <property type="protein sequence ID" value="CAF9932752.1"/>
    <property type="molecule type" value="Genomic_DNA"/>
</dbReference>
<dbReference type="PRINTS" id="PR00463">
    <property type="entry name" value="EP450I"/>
</dbReference>
<protein>
    <recommendedName>
        <fullName evidence="9">Cytochrome P450</fullName>
    </recommendedName>
</protein>
<dbReference type="AlphaFoldDB" id="A0A8H3ILU1"/>
<keyword evidence="6" id="KW-0812">Transmembrane</keyword>
<evidence type="ECO:0000256" key="5">
    <source>
        <dbReference type="PIRSR" id="PIRSR602401-1"/>
    </source>
</evidence>
<dbReference type="PANTHER" id="PTHR24304:SF2">
    <property type="entry name" value="24-HYDROXYCHOLESTEROL 7-ALPHA-HYDROXYLASE"/>
    <property type="match status" value="1"/>
</dbReference>